<dbReference type="Pfam" id="PF09663">
    <property type="entry name" value="Amido_AtzD_TrzD"/>
    <property type="match status" value="1"/>
</dbReference>
<organism evidence="1 2">
    <name type="scientific">Botrytis elliptica</name>
    <dbReference type="NCBI Taxonomy" id="278938"/>
    <lineage>
        <taxon>Eukaryota</taxon>
        <taxon>Fungi</taxon>
        <taxon>Dikarya</taxon>
        <taxon>Ascomycota</taxon>
        <taxon>Pezizomycotina</taxon>
        <taxon>Leotiomycetes</taxon>
        <taxon>Helotiales</taxon>
        <taxon>Sclerotiniaceae</taxon>
        <taxon>Botrytis</taxon>
    </lineage>
</organism>
<dbReference type="InterPro" id="IPR043007">
    <property type="entry name" value="AtzD/Barbiturase_RUC"/>
</dbReference>
<dbReference type="AlphaFoldDB" id="A0A4Z1K0J2"/>
<keyword evidence="2" id="KW-1185">Reference proteome</keyword>
<reference evidence="1 2" key="1">
    <citation type="submission" date="2017-12" db="EMBL/GenBank/DDBJ databases">
        <title>Comparative genomics of Botrytis spp.</title>
        <authorList>
            <person name="Valero-Jimenez C.A."/>
            <person name="Tapia P."/>
            <person name="Veloso J."/>
            <person name="Silva-Moreno E."/>
            <person name="Staats M."/>
            <person name="Valdes J.H."/>
            <person name="Van Kan J.A.L."/>
        </authorList>
    </citation>
    <scope>NUCLEOTIDE SEQUENCE [LARGE SCALE GENOMIC DNA]</scope>
    <source>
        <strain evidence="1 2">Be9601</strain>
    </source>
</reference>
<accession>A0A4Z1K0J2</accession>
<dbReference type="EMBL" id="PQXM01000042">
    <property type="protein sequence ID" value="TGO79126.1"/>
    <property type="molecule type" value="Genomic_DNA"/>
</dbReference>
<dbReference type="GO" id="GO:0016812">
    <property type="term" value="F:hydrolase activity, acting on carbon-nitrogen (but not peptide) bonds, in cyclic amides"/>
    <property type="evidence" value="ECO:0007669"/>
    <property type="project" value="InterPro"/>
</dbReference>
<proteinExistence type="predicted"/>
<protein>
    <submittedName>
        <fullName evidence="1">Uncharacterized protein</fullName>
    </submittedName>
</protein>
<sequence length="723" mass="77462">MSDLLRSSSIPSLSTRSAFSRRRFVTLQLTDVLLPGSSSVPPLSIGTSTATSLSAGPLSVGSLPVELPLPSIDLSSIDLSSIDLSSIELSSIELPSVGPLSVGSLPIELPLPSIDLSSIELPSVGPLSVGSLPVELPLPSIELPSIDLPSIDLSSIDLSSIGLPSVEPPSIEPSSKISTSDKFPFAESSLTTSSSLEPRLLEPRSFGTRLHGYPIAGPDYQVSNGSNPEVYHIDVKKFPSTSPCTVYNLPALGYDASDILAVIGKVQGMGKFDSDTCHHHAKIWEMCTTPSTLKIFSEGTEGVLGTHVTLILKSKEPTGLCAVIGRTQDFLLGELGTSDHALIVSSYVSTMVNKLNDFTGCLEDSKNDVQCNMVFIKCPRGCNSEESRRSRYACAFGVCHGLHEVPSHGLQGDLPKIRAEINMGYWRTWSEKAYCVPSIEREDCGLLMIATNSRTTGNLRAISTVMTHPIDVNPIQEALKKIKDDGGNLIQVFATVNPNKRGAGGVQFSNEQINSAFHSMNNDPNMSGDQHVRAAVGGQLAALCGNTNIYVSGGGDGQGPWGGGNLCFIYKIDSQINEVPVDWMDLDIEFDLNEAEMNALVVSEGNSGLNVMAIPGVNDQDIMVIPRVNDDQNTMAIPQVNSGLNIMTMPEVDSGLNTMVIPGVIDQDTMVIPQIYNGLDTMTMSEVNDELNSMAIPQVNDGLNFTTISELNTEPKRKRSRLE</sequence>
<comment type="caution">
    <text evidence="1">The sequence shown here is derived from an EMBL/GenBank/DDBJ whole genome shotgun (WGS) entry which is preliminary data.</text>
</comment>
<name>A0A4Z1K0J2_9HELO</name>
<evidence type="ECO:0000313" key="2">
    <source>
        <dbReference type="Proteomes" id="UP000297229"/>
    </source>
</evidence>
<dbReference type="Gene3D" id="3.30.1330.160">
    <property type="entry name" value="Cyanuric acid hydrolase/Barbituras, RU C"/>
    <property type="match status" value="1"/>
</dbReference>
<dbReference type="InterPro" id="IPR014086">
    <property type="entry name" value="AtzD/Barbiturase"/>
</dbReference>
<gene>
    <name evidence="1" type="ORF">BELL_0042g00040</name>
</gene>
<evidence type="ECO:0000313" key="1">
    <source>
        <dbReference type="EMBL" id="TGO79126.1"/>
    </source>
</evidence>
<dbReference type="Proteomes" id="UP000297229">
    <property type="component" value="Unassembled WGS sequence"/>
</dbReference>